<organism evidence="2 3">
    <name type="scientific">Citricoccus nitrophenolicus</name>
    <dbReference type="NCBI Taxonomy" id="863575"/>
    <lineage>
        <taxon>Bacteria</taxon>
        <taxon>Bacillati</taxon>
        <taxon>Actinomycetota</taxon>
        <taxon>Actinomycetes</taxon>
        <taxon>Micrococcales</taxon>
        <taxon>Micrococcaceae</taxon>
        <taxon>Citricoccus</taxon>
    </lineage>
</organism>
<dbReference type="InterPro" id="IPR017517">
    <property type="entry name" value="Maleyloyr_isom"/>
</dbReference>
<dbReference type="InterPro" id="IPR034660">
    <property type="entry name" value="DinB/YfiT-like"/>
</dbReference>
<dbReference type="RefSeq" id="WP_347918207.1">
    <property type="nucleotide sequence ID" value="NZ_JBDXMX010000001.1"/>
</dbReference>
<comment type="caution">
    <text evidence="2">The sequence shown here is derived from an EMBL/GenBank/DDBJ whole genome shotgun (WGS) entry which is preliminary data.</text>
</comment>
<sequence>MGTHADRTSGTTPGRDFTAASRDALVEALLSAGPGRPTLCEGWNTEHLAAHIVLRENSPLMAGLLFPPLARSLERRTKALGDSASTPDAYQRLTERVAAGPQPPARLRGHARTAVFSSEISGRLKDTRAARKAAQATNLLEFFVHTEDVRRAQDRWAPRHLADDYANALFAEFTRRARLMYRSEPTGIVLARSTGQRVVARPASRDGSSRTIAGPAGELVMHGFGRRGHALVLVD</sequence>
<keyword evidence="3" id="KW-1185">Reference proteome</keyword>
<gene>
    <name evidence="2" type="ORF">ABDK96_00975</name>
</gene>
<dbReference type="NCBIfam" id="TIGR03083">
    <property type="entry name" value="maleylpyruvate isomerase family mycothiol-dependent enzyme"/>
    <property type="match status" value="1"/>
</dbReference>
<keyword evidence="2" id="KW-0413">Isomerase</keyword>
<dbReference type="Proteomes" id="UP001484097">
    <property type="component" value="Unassembled WGS sequence"/>
</dbReference>
<evidence type="ECO:0000313" key="3">
    <source>
        <dbReference type="Proteomes" id="UP001484097"/>
    </source>
</evidence>
<accession>A0ABV0IDM0</accession>
<evidence type="ECO:0000313" key="2">
    <source>
        <dbReference type="EMBL" id="MEO9246255.1"/>
    </source>
</evidence>
<dbReference type="InterPro" id="IPR024344">
    <property type="entry name" value="MDMPI_metal-binding"/>
</dbReference>
<evidence type="ECO:0000259" key="1">
    <source>
        <dbReference type="Pfam" id="PF11716"/>
    </source>
</evidence>
<feature type="domain" description="Mycothiol-dependent maleylpyruvate isomerase metal-binding" evidence="1">
    <location>
        <begin position="23"/>
        <end position="131"/>
    </location>
</feature>
<name>A0ABV0IDM0_9MICC</name>
<reference evidence="2 3" key="1">
    <citation type="submission" date="2024-05" db="EMBL/GenBank/DDBJ databases">
        <authorList>
            <person name="Yi C."/>
        </authorList>
    </citation>
    <scope>NUCLEOTIDE SEQUENCE [LARGE SCALE GENOMIC DNA]</scope>
    <source>
        <strain evidence="2 3">XS13</strain>
    </source>
</reference>
<dbReference type="EMBL" id="JBDXMX010000001">
    <property type="protein sequence ID" value="MEO9246255.1"/>
    <property type="molecule type" value="Genomic_DNA"/>
</dbReference>
<dbReference type="SUPFAM" id="SSF109854">
    <property type="entry name" value="DinB/YfiT-like putative metalloenzymes"/>
    <property type="match status" value="1"/>
</dbReference>
<protein>
    <submittedName>
        <fullName evidence="2">Maleylpyruvate isomerase family mycothiol-dependent enzyme</fullName>
    </submittedName>
</protein>
<dbReference type="Pfam" id="PF11716">
    <property type="entry name" value="MDMPI_N"/>
    <property type="match status" value="1"/>
</dbReference>
<proteinExistence type="predicted"/>
<dbReference type="GO" id="GO:0016853">
    <property type="term" value="F:isomerase activity"/>
    <property type="evidence" value="ECO:0007669"/>
    <property type="project" value="UniProtKB-KW"/>
</dbReference>